<dbReference type="Pfam" id="PF03193">
    <property type="entry name" value="RsgA_GTPase"/>
    <property type="match status" value="1"/>
</dbReference>
<sequence length="349" mass="37491">MHPDVPPGTDPLVEYGWSEQIAERFADNDIQGTPGRIVRVGRGHGDAVTSAGPLRVRTAGHHVCTGDWVIVREPPTDGDTIGTVCAVLPRSGAIRRADASGRSEEQVLAANVDTVVVTVASDTLDLGRMERLLALAWDSGAQPMVALTKVDLATEPVFEQVAVLAPGASVVEVCAPDRSGLSELREGLHGTVVFVGASGAGKSTLVNALCGRDIQETAPVRQGDGKGRHTTTDREMFPLGGGVTLIDTPGLRGVGMWDAGAGIASAFPEIDELAQYCRFTDCAHETEPGCAVRAAVDCGDLDVRRVESHRKLRRENEWIAARSDARLRHERTREIKMMSRAIRAYYRDR</sequence>
<keyword evidence="9 10" id="KW-0342">GTP-binding</keyword>
<gene>
    <name evidence="10" type="primary">rsgA</name>
    <name evidence="13" type="ORF">Z045_19875</name>
</gene>
<comment type="function">
    <text evidence="10">One of several proteins that assist in the late maturation steps of the functional core of the 30S ribosomal subunit. Helps release RbfA from mature subunits. May play a role in the assembly of ribosomal proteins into the subunit. Circularly permuted GTPase that catalyzes slow GTP hydrolysis, GTPase activity is stimulated by the 30S ribosomal subunit.</text>
</comment>
<dbReference type="GO" id="GO:0005525">
    <property type="term" value="F:GTP binding"/>
    <property type="evidence" value="ECO:0007669"/>
    <property type="project" value="UniProtKB-UniRule"/>
</dbReference>
<dbReference type="GO" id="GO:0046872">
    <property type="term" value="F:metal ion binding"/>
    <property type="evidence" value="ECO:0007669"/>
    <property type="project" value="UniProtKB-KW"/>
</dbReference>
<keyword evidence="2 10" id="KW-0690">Ribosome biogenesis</keyword>
<dbReference type="InterPro" id="IPR010914">
    <property type="entry name" value="RsgA_GTPase_dom"/>
</dbReference>
<dbReference type="GO" id="GO:0019843">
    <property type="term" value="F:rRNA binding"/>
    <property type="evidence" value="ECO:0007669"/>
    <property type="project" value="UniProtKB-KW"/>
</dbReference>
<dbReference type="HAMAP" id="MF_01820">
    <property type="entry name" value="GTPase_RsgA"/>
    <property type="match status" value="1"/>
</dbReference>
<dbReference type="PANTHER" id="PTHR32120">
    <property type="entry name" value="SMALL RIBOSOMAL SUBUNIT BIOGENESIS GTPASE RSGA"/>
    <property type="match status" value="1"/>
</dbReference>
<feature type="binding site" evidence="10">
    <location>
        <position position="290"/>
    </location>
    <ligand>
        <name>Zn(2+)</name>
        <dbReference type="ChEBI" id="CHEBI:29105"/>
    </ligand>
</feature>
<proteinExistence type="inferred from homology"/>
<dbReference type="NCBIfam" id="TIGR00157">
    <property type="entry name" value="ribosome small subunit-dependent GTPase A"/>
    <property type="match status" value="1"/>
</dbReference>
<name>A0A0V9UG87_9NOCA</name>
<evidence type="ECO:0000256" key="4">
    <source>
        <dbReference type="ARBA" id="ARBA00022730"/>
    </source>
</evidence>
<dbReference type="GO" id="GO:0005737">
    <property type="term" value="C:cytoplasm"/>
    <property type="evidence" value="ECO:0007669"/>
    <property type="project" value="UniProtKB-SubCell"/>
</dbReference>
<dbReference type="Gene3D" id="1.10.40.50">
    <property type="entry name" value="Probable gtpase engc, domain 3"/>
    <property type="match status" value="1"/>
</dbReference>
<accession>A0A0V9UG87</accession>
<protein>
    <recommendedName>
        <fullName evidence="10">Small ribosomal subunit biogenesis GTPase RsgA</fullName>
        <ecNumber evidence="10">3.6.1.-</ecNumber>
    </recommendedName>
</protein>
<comment type="similarity">
    <text evidence="10">Belongs to the TRAFAC class YlqF/YawG GTPase family. RsgA subfamily.</text>
</comment>
<evidence type="ECO:0000256" key="5">
    <source>
        <dbReference type="ARBA" id="ARBA00022741"/>
    </source>
</evidence>
<evidence type="ECO:0000256" key="3">
    <source>
        <dbReference type="ARBA" id="ARBA00022723"/>
    </source>
</evidence>
<organism evidence="13 14">
    <name type="scientific">Rhodococcus pyridinivorans KG-16</name>
    <dbReference type="NCBI Taxonomy" id="1441730"/>
    <lineage>
        <taxon>Bacteria</taxon>
        <taxon>Bacillati</taxon>
        <taxon>Actinomycetota</taxon>
        <taxon>Actinomycetes</taxon>
        <taxon>Mycobacteriales</taxon>
        <taxon>Nocardiaceae</taxon>
        <taxon>Rhodococcus</taxon>
    </lineage>
</organism>
<dbReference type="PATRIC" id="fig|1441730.3.peg.4156"/>
<evidence type="ECO:0000313" key="13">
    <source>
        <dbReference type="EMBL" id="KSZ57029.1"/>
    </source>
</evidence>
<keyword evidence="4 10" id="KW-0699">rRNA-binding</keyword>
<feature type="domain" description="CP-type G" evidence="12">
    <location>
        <begin position="101"/>
        <end position="254"/>
    </location>
</feature>
<comment type="caution">
    <text evidence="13">The sequence shown here is derived from an EMBL/GenBank/DDBJ whole genome shotgun (WGS) entry which is preliminary data.</text>
</comment>
<evidence type="ECO:0000259" key="12">
    <source>
        <dbReference type="PROSITE" id="PS51721"/>
    </source>
</evidence>
<comment type="subunit">
    <text evidence="10">Monomer. Associates with 30S ribosomal subunit, binds 16S rRNA.</text>
</comment>
<feature type="binding site" evidence="10">
    <location>
        <position position="284"/>
    </location>
    <ligand>
        <name>Zn(2+)</name>
        <dbReference type="ChEBI" id="CHEBI:29105"/>
    </ligand>
</feature>
<keyword evidence="5 10" id="KW-0547">Nucleotide-binding</keyword>
<dbReference type="PANTHER" id="PTHR32120:SF10">
    <property type="entry name" value="SMALL RIBOSOMAL SUBUNIT BIOGENESIS GTPASE RSGA"/>
    <property type="match status" value="1"/>
</dbReference>
<evidence type="ECO:0000313" key="14">
    <source>
        <dbReference type="Proteomes" id="UP000053060"/>
    </source>
</evidence>
<comment type="subcellular location">
    <subcellularLocation>
        <location evidence="10">Cytoplasm</location>
    </subcellularLocation>
</comment>
<dbReference type="CDD" id="cd01854">
    <property type="entry name" value="YjeQ_EngC"/>
    <property type="match status" value="1"/>
</dbReference>
<dbReference type="SUPFAM" id="SSF52540">
    <property type="entry name" value="P-loop containing nucleoside triphosphate hydrolases"/>
    <property type="match status" value="1"/>
</dbReference>
<dbReference type="PROSITE" id="PS51721">
    <property type="entry name" value="G_CP"/>
    <property type="match status" value="1"/>
</dbReference>
<dbReference type="EC" id="3.6.1.-" evidence="10"/>
<feature type="domain" description="EngC GTPase" evidence="11">
    <location>
        <begin position="110"/>
        <end position="252"/>
    </location>
</feature>
<evidence type="ECO:0000256" key="2">
    <source>
        <dbReference type="ARBA" id="ARBA00022517"/>
    </source>
</evidence>
<feature type="binding site" evidence="10">
    <location>
        <position position="282"/>
    </location>
    <ligand>
        <name>Zn(2+)</name>
        <dbReference type="ChEBI" id="CHEBI:29105"/>
    </ligand>
</feature>
<evidence type="ECO:0000256" key="1">
    <source>
        <dbReference type="ARBA" id="ARBA00022490"/>
    </source>
</evidence>
<dbReference type="RefSeq" id="WP_060653385.1">
    <property type="nucleotide sequence ID" value="NZ_AZXY01000011.1"/>
</dbReference>
<reference evidence="14" key="1">
    <citation type="submission" date="2015-01" db="EMBL/GenBank/DDBJ databases">
        <title>Draft genome sequence of Rhodococcus pyridinivorans strain KG-16, a hydrocarbon-degrading bacterium.</title>
        <authorList>
            <person name="Aggarwal R.K."/>
            <person name="Dawar C."/>
        </authorList>
    </citation>
    <scope>NUCLEOTIDE SEQUENCE [LARGE SCALE GENOMIC DNA]</scope>
    <source>
        <strain evidence="14">KG-16</strain>
    </source>
</reference>
<evidence type="ECO:0000256" key="7">
    <source>
        <dbReference type="ARBA" id="ARBA00022833"/>
    </source>
</evidence>
<dbReference type="InterPro" id="IPR030378">
    <property type="entry name" value="G_CP_dom"/>
</dbReference>
<keyword evidence="3 10" id="KW-0479">Metal-binding</keyword>
<keyword evidence="8 10" id="KW-0694">RNA-binding</keyword>
<keyword evidence="1 10" id="KW-0963">Cytoplasm</keyword>
<dbReference type="EMBL" id="AZXY01000011">
    <property type="protein sequence ID" value="KSZ57029.1"/>
    <property type="molecule type" value="Genomic_DNA"/>
</dbReference>
<evidence type="ECO:0000256" key="6">
    <source>
        <dbReference type="ARBA" id="ARBA00022801"/>
    </source>
</evidence>
<keyword evidence="6 10" id="KW-0378">Hydrolase</keyword>
<feature type="binding site" evidence="10">
    <location>
        <position position="277"/>
    </location>
    <ligand>
        <name>Zn(2+)</name>
        <dbReference type="ChEBI" id="CHEBI:29105"/>
    </ligand>
</feature>
<dbReference type="InterPro" id="IPR004881">
    <property type="entry name" value="Ribosome_biogen_GTPase_RsgA"/>
</dbReference>
<evidence type="ECO:0000256" key="9">
    <source>
        <dbReference type="ARBA" id="ARBA00023134"/>
    </source>
</evidence>
<feature type="binding site" evidence="10">
    <location>
        <begin position="196"/>
        <end position="204"/>
    </location>
    <ligand>
        <name>GTP</name>
        <dbReference type="ChEBI" id="CHEBI:37565"/>
    </ligand>
</feature>
<dbReference type="Proteomes" id="UP000053060">
    <property type="component" value="Unassembled WGS sequence"/>
</dbReference>
<dbReference type="AlphaFoldDB" id="A0A0V9UG87"/>
<keyword evidence="7 10" id="KW-0862">Zinc</keyword>
<evidence type="ECO:0000256" key="8">
    <source>
        <dbReference type="ARBA" id="ARBA00022884"/>
    </source>
</evidence>
<evidence type="ECO:0000259" key="11">
    <source>
        <dbReference type="PROSITE" id="PS50936"/>
    </source>
</evidence>
<evidence type="ECO:0000256" key="10">
    <source>
        <dbReference type="HAMAP-Rule" id="MF_01820"/>
    </source>
</evidence>
<reference evidence="13 14" key="2">
    <citation type="journal article" date="2016" name="Genome Announc.">
        <title>Draft Genome Sequence of a Versatile Hydrocarbon-Degrading Bacterium, Rhodococcus pyridinivorans Strain KG-16, Collected from Oil Fields in India.</title>
        <authorList>
            <person name="Aggarwal R.K."/>
            <person name="Dawar C."/>
            <person name="Phanindranath R."/>
            <person name="Mutnuri L."/>
            <person name="Dayal A.M."/>
        </authorList>
    </citation>
    <scope>NUCLEOTIDE SEQUENCE [LARGE SCALE GENOMIC DNA]</scope>
    <source>
        <strain evidence="13 14">KG-16</strain>
    </source>
</reference>
<dbReference type="PROSITE" id="PS50936">
    <property type="entry name" value="ENGC_GTPASE"/>
    <property type="match status" value="1"/>
</dbReference>
<dbReference type="GO" id="GO:0042274">
    <property type="term" value="P:ribosomal small subunit biogenesis"/>
    <property type="evidence" value="ECO:0007669"/>
    <property type="project" value="UniProtKB-UniRule"/>
</dbReference>
<comment type="cofactor">
    <cofactor evidence="10">
        <name>Zn(2+)</name>
        <dbReference type="ChEBI" id="CHEBI:29105"/>
    </cofactor>
    <text evidence="10">Binds 1 zinc ion per subunit.</text>
</comment>
<feature type="binding site" evidence="10">
    <location>
        <begin position="148"/>
        <end position="151"/>
    </location>
    <ligand>
        <name>GTP</name>
        <dbReference type="ChEBI" id="CHEBI:37565"/>
    </ligand>
</feature>
<dbReference type="InterPro" id="IPR027417">
    <property type="entry name" value="P-loop_NTPase"/>
</dbReference>
<dbReference type="GO" id="GO:0003924">
    <property type="term" value="F:GTPase activity"/>
    <property type="evidence" value="ECO:0007669"/>
    <property type="project" value="UniProtKB-UniRule"/>
</dbReference>
<dbReference type="Gene3D" id="3.40.50.300">
    <property type="entry name" value="P-loop containing nucleotide triphosphate hydrolases"/>
    <property type="match status" value="1"/>
</dbReference>